<evidence type="ECO:0000256" key="2">
    <source>
        <dbReference type="ARBA" id="ARBA00023125"/>
    </source>
</evidence>
<dbReference type="EMBL" id="ACZI02000003">
    <property type="protein sequence ID" value="EFV13825.1"/>
    <property type="molecule type" value="Genomic_DNA"/>
</dbReference>
<evidence type="ECO:0000256" key="1">
    <source>
        <dbReference type="ARBA" id="ARBA00023015"/>
    </source>
</evidence>
<dbReference type="InterPro" id="IPR036271">
    <property type="entry name" value="Tet_transcr_reg_TetR-rel_C_sf"/>
</dbReference>
<dbReference type="RefSeq" id="WP_007468913.1">
    <property type="nucleotide sequence ID" value="NZ_KI391954.1"/>
</dbReference>
<dbReference type="Pfam" id="PF16859">
    <property type="entry name" value="TetR_C_11"/>
    <property type="match status" value="1"/>
</dbReference>
<dbReference type="HOGENOM" id="CLU_069356_25_2_11"/>
<keyword evidence="7" id="KW-1185">Reference proteome</keyword>
<dbReference type="Gene3D" id="1.10.10.60">
    <property type="entry name" value="Homeodomain-like"/>
    <property type="match status" value="1"/>
</dbReference>
<dbReference type="PANTHER" id="PTHR30055:SF148">
    <property type="entry name" value="TETR-FAMILY TRANSCRIPTIONAL REGULATOR"/>
    <property type="match status" value="1"/>
</dbReference>
<evidence type="ECO:0000259" key="5">
    <source>
        <dbReference type="PROSITE" id="PS50977"/>
    </source>
</evidence>
<dbReference type="InterPro" id="IPR009057">
    <property type="entry name" value="Homeodomain-like_sf"/>
</dbReference>
<dbReference type="Pfam" id="PF00440">
    <property type="entry name" value="TetR_N"/>
    <property type="match status" value="1"/>
</dbReference>
<dbReference type="PRINTS" id="PR00455">
    <property type="entry name" value="HTHTETR"/>
</dbReference>
<dbReference type="eggNOG" id="COG1309">
    <property type="taxonomic scope" value="Bacteria"/>
</dbReference>
<keyword evidence="3" id="KW-0804">Transcription</keyword>
<comment type="caution">
    <text evidence="6">The sequence shown here is derived from an EMBL/GenBank/DDBJ whole genome shotgun (WGS) entry which is preliminary data.</text>
</comment>
<dbReference type="PANTHER" id="PTHR30055">
    <property type="entry name" value="HTH-TYPE TRANSCRIPTIONAL REGULATOR RUTR"/>
    <property type="match status" value="1"/>
</dbReference>
<keyword evidence="1" id="KW-0805">Transcription regulation</keyword>
<dbReference type="AlphaFoldDB" id="E5XPA0"/>
<evidence type="ECO:0000256" key="4">
    <source>
        <dbReference type="PROSITE-ProRule" id="PRU00335"/>
    </source>
</evidence>
<organism evidence="6 7">
    <name type="scientific">Segniliparus rugosus (strain ATCC BAA-974 / DSM 45345 / CCUG 50838 / CIP 108380 / JCM 13579 / CDC 945)</name>
    <dbReference type="NCBI Taxonomy" id="679197"/>
    <lineage>
        <taxon>Bacteria</taxon>
        <taxon>Bacillati</taxon>
        <taxon>Actinomycetota</taxon>
        <taxon>Actinomycetes</taxon>
        <taxon>Mycobacteriales</taxon>
        <taxon>Segniliparaceae</taxon>
        <taxon>Segniliparus</taxon>
    </lineage>
</organism>
<name>E5XPA0_SEGRC</name>
<dbReference type="PROSITE" id="PS50977">
    <property type="entry name" value="HTH_TETR_2"/>
    <property type="match status" value="1"/>
</dbReference>
<keyword evidence="2 4" id="KW-0238">DNA-binding</keyword>
<evidence type="ECO:0000256" key="3">
    <source>
        <dbReference type="ARBA" id="ARBA00023163"/>
    </source>
</evidence>
<proteinExistence type="predicted"/>
<dbReference type="GO" id="GO:0003700">
    <property type="term" value="F:DNA-binding transcription factor activity"/>
    <property type="evidence" value="ECO:0007669"/>
    <property type="project" value="TreeGrafter"/>
</dbReference>
<reference evidence="6 7" key="1">
    <citation type="journal article" date="2011" name="Stand. Genomic Sci.">
        <title>High quality draft genome sequence of Segniliparus rugosus CDC 945(T)= (ATCC BAA-974(T)).</title>
        <authorList>
            <person name="Earl A.M."/>
            <person name="Desjardins C.A."/>
            <person name="Fitzgerald M.G."/>
            <person name="Arachchi H.M."/>
            <person name="Zeng Q."/>
            <person name="Mehta T."/>
            <person name="Griggs A."/>
            <person name="Birren B.W."/>
            <person name="Toney N.C."/>
            <person name="Carr J."/>
            <person name="Posey J."/>
            <person name="Butler W.R."/>
        </authorList>
    </citation>
    <scope>NUCLEOTIDE SEQUENCE [LARGE SCALE GENOMIC DNA]</scope>
    <source>
        <strain evidence="7">ATCC BAA-974 / DSM 45345 / CCUG 50838 / CIP 108380 / JCM 13579 / CDC 945</strain>
    </source>
</reference>
<evidence type="ECO:0000313" key="7">
    <source>
        <dbReference type="Proteomes" id="UP000004816"/>
    </source>
</evidence>
<dbReference type="SUPFAM" id="SSF46689">
    <property type="entry name" value="Homeodomain-like"/>
    <property type="match status" value="1"/>
</dbReference>
<sequence>MSAARRPPAYRKGATVDRAVLEAARELLAAEGLGGARIADVAALAGVHETSIYRRWGSRAKLIAAALSDQVDAELALPDTGSAREDLILFYTVLAEFLATLAGRSVASLVFAATQDEASFEEARAQFWDLRLARARLLVHRGVERAELDPDVDPEIVVESVAGALNLHILLRNKTADRDYISGLVDLALDGARPRPASTPLSREEPSSWSGLGREFPLAIVLGESGSAWPMGLYRPVARRTSMSSPNTLAPSFRFRIAETQPGLSSNAVIATVSG</sequence>
<dbReference type="OrthoDB" id="9796019at2"/>
<dbReference type="GO" id="GO:0000976">
    <property type="term" value="F:transcription cis-regulatory region binding"/>
    <property type="evidence" value="ECO:0007669"/>
    <property type="project" value="TreeGrafter"/>
</dbReference>
<feature type="DNA-binding region" description="H-T-H motif" evidence="4">
    <location>
        <begin position="37"/>
        <end position="56"/>
    </location>
</feature>
<dbReference type="InterPro" id="IPR011075">
    <property type="entry name" value="TetR_C"/>
</dbReference>
<accession>E5XPA0</accession>
<dbReference type="InterPro" id="IPR050109">
    <property type="entry name" value="HTH-type_TetR-like_transc_reg"/>
</dbReference>
<evidence type="ECO:0000313" key="6">
    <source>
        <dbReference type="EMBL" id="EFV13825.1"/>
    </source>
</evidence>
<dbReference type="SUPFAM" id="SSF48498">
    <property type="entry name" value="Tetracyclin repressor-like, C-terminal domain"/>
    <property type="match status" value="1"/>
</dbReference>
<protein>
    <recommendedName>
        <fullName evidence="5">HTH tetR-type domain-containing protein</fullName>
    </recommendedName>
</protein>
<feature type="domain" description="HTH tetR-type" evidence="5">
    <location>
        <begin position="14"/>
        <end position="74"/>
    </location>
</feature>
<dbReference type="Gene3D" id="1.10.357.10">
    <property type="entry name" value="Tetracycline Repressor, domain 2"/>
    <property type="match status" value="1"/>
</dbReference>
<gene>
    <name evidence="6" type="ORF">HMPREF9336_01322</name>
</gene>
<dbReference type="InterPro" id="IPR001647">
    <property type="entry name" value="HTH_TetR"/>
</dbReference>
<dbReference type="Proteomes" id="UP000004816">
    <property type="component" value="Unassembled WGS sequence"/>
</dbReference>